<evidence type="ECO:0000313" key="10">
    <source>
        <dbReference type="Proteomes" id="UP000749010"/>
    </source>
</evidence>
<evidence type="ECO:0000256" key="2">
    <source>
        <dbReference type="ARBA" id="ARBA00022649"/>
    </source>
</evidence>
<keyword evidence="10" id="KW-1185">Reference proteome</keyword>
<dbReference type="InterPro" id="IPR050556">
    <property type="entry name" value="Type_II_TA_system_RNase"/>
</dbReference>
<keyword evidence="6" id="KW-0460">Magnesium</keyword>
<feature type="domain" description="PIN" evidence="8">
    <location>
        <begin position="5"/>
        <end position="106"/>
    </location>
</feature>
<gene>
    <name evidence="9" type="ORF">E4Q23_18235</name>
</gene>
<dbReference type="EMBL" id="SPMY01000059">
    <property type="protein sequence ID" value="NMQ29535.1"/>
    <property type="molecule type" value="Genomic_DNA"/>
</dbReference>
<evidence type="ECO:0000256" key="3">
    <source>
        <dbReference type="ARBA" id="ARBA00022722"/>
    </source>
</evidence>
<dbReference type="Gene3D" id="3.40.50.1010">
    <property type="entry name" value="5'-nuclease"/>
    <property type="match status" value="1"/>
</dbReference>
<dbReference type="SUPFAM" id="SSF88723">
    <property type="entry name" value="PIN domain-like"/>
    <property type="match status" value="1"/>
</dbReference>
<comment type="cofactor">
    <cofactor evidence="1">
        <name>Mg(2+)</name>
        <dbReference type="ChEBI" id="CHEBI:18420"/>
    </cofactor>
</comment>
<keyword evidence="4" id="KW-0479">Metal-binding</keyword>
<organism evidence="9 10">
    <name type="scientific">Candidatus Accumulibacter phosphatis</name>
    <dbReference type="NCBI Taxonomy" id="327160"/>
    <lineage>
        <taxon>Bacteria</taxon>
        <taxon>Pseudomonadati</taxon>
        <taxon>Pseudomonadota</taxon>
        <taxon>Betaproteobacteria</taxon>
        <taxon>Candidatus Accumulibacter</taxon>
    </lineage>
</organism>
<dbReference type="RefSeq" id="WP_169067997.1">
    <property type="nucleotide sequence ID" value="NZ_SPMY01000059.1"/>
</dbReference>
<dbReference type="Proteomes" id="UP000749010">
    <property type="component" value="Unassembled WGS sequence"/>
</dbReference>
<evidence type="ECO:0000256" key="5">
    <source>
        <dbReference type="ARBA" id="ARBA00022801"/>
    </source>
</evidence>
<keyword evidence="3" id="KW-0540">Nuclease</keyword>
<evidence type="ECO:0000256" key="1">
    <source>
        <dbReference type="ARBA" id="ARBA00001946"/>
    </source>
</evidence>
<dbReference type="CDD" id="cd18738">
    <property type="entry name" value="PIN_VapC4-5_FitB-like"/>
    <property type="match status" value="1"/>
</dbReference>
<dbReference type="PANTHER" id="PTHR33653">
    <property type="entry name" value="RIBONUCLEASE VAPC2"/>
    <property type="match status" value="1"/>
</dbReference>
<evidence type="ECO:0000256" key="7">
    <source>
        <dbReference type="ARBA" id="ARBA00038093"/>
    </source>
</evidence>
<keyword evidence="5" id="KW-0378">Hydrolase</keyword>
<dbReference type="Pfam" id="PF01850">
    <property type="entry name" value="PIN"/>
    <property type="match status" value="1"/>
</dbReference>
<name>A0ABX1TZA7_9PROT</name>
<reference evidence="9 10" key="1">
    <citation type="submission" date="2019-03" db="EMBL/GenBank/DDBJ databases">
        <title>Metabolic reconstructions from genomes of highly enriched 'Candidatus Accumulibacter' and 'Candidatus Competibacter' bioreactor populations.</title>
        <authorList>
            <person name="Annavajhala M.K."/>
            <person name="Welles L."/>
            <person name="Abbas B."/>
            <person name="Sorokin D."/>
            <person name="Park H."/>
            <person name="Van Loosdrecht M."/>
            <person name="Chandran K."/>
        </authorList>
    </citation>
    <scope>NUCLEOTIDE SEQUENCE [LARGE SCALE GENOMIC DNA]</scope>
    <source>
        <strain evidence="9 10">SBR_S</strain>
    </source>
</reference>
<evidence type="ECO:0000259" key="8">
    <source>
        <dbReference type="Pfam" id="PF01850"/>
    </source>
</evidence>
<protein>
    <submittedName>
        <fullName evidence="9">Type II toxin-antitoxin system VapC family toxin</fullName>
    </submittedName>
</protein>
<evidence type="ECO:0000313" key="9">
    <source>
        <dbReference type="EMBL" id="NMQ29535.1"/>
    </source>
</evidence>
<evidence type="ECO:0000256" key="4">
    <source>
        <dbReference type="ARBA" id="ARBA00022723"/>
    </source>
</evidence>
<dbReference type="InterPro" id="IPR029060">
    <property type="entry name" value="PIN-like_dom_sf"/>
</dbReference>
<sequence>MWLADSNILIRAVARPGHPLQDWLLNNLPAISVVTRIETLGYHRLGVDEEKLLQALLGAFDEYQIGPQTVSLAISLRRQRKMTLGDALVAATCLEHGLHLATRNVRDFDWIPGLRVDSLSEIPL</sequence>
<evidence type="ECO:0000256" key="6">
    <source>
        <dbReference type="ARBA" id="ARBA00022842"/>
    </source>
</evidence>
<accession>A0ABX1TZA7</accession>
<proteinExistence type="inferred from homology"/>
<comment type="caution">
    <text evidence="9">The sequence shown here is derived from an EMBL/GenBank/DDBJ whole genome shotgun (WGS) entry which is preliminary data.</text>
</comment>
<comment type="similarity">
    <text evidence="7">Belongs to the PINc/VapC protein family.</text>
</comment>
<dbReference type="PANTHER" id="PTHR33653:SF1">
    <property type="entry name" value="RIBONUCLEASE VAPC2"/>
    <property type="match status" value="1"/>
</dbReference>
<dbReference type="InterPro" id="IPR002716">
    <property type="entry name" value="PIN_dom"/>
</dbReference>
<keyword evidence="2" id="KW-1277">Toxin-antitoxin system</keyword>